<organism evidence="2 3">
    <name type="scientific">Canariomyces notabilis</name>
    <dbReference type="NCBI Taxonomy" id="2074819"/>
    <lineage>
        <taxon>Eukaryota</taxon>
        <taxon>Fungi</taxon>
        <taxon>Dikarya</taxon>
        <taxon>Ascomycota</taxon>
        <taxon>Pezizomycotina</taxon>
        <taxon>Sordariomycetes</taxon>
        <taxon>Sordariomycetidae</taxon>
        <taxon>Sordariales</taxon>
        <taxon>Chaetomiaceae</taxon>
        <taxon>Canariomyces</taxon>
    </lineage>
</organism>
<dbReference type="RefSeq" id="XP_064673343.1">
    <property type="nucleotide sequence ID" value="XM_064814496.1"/>
</dbReference>
<evidence type="ECO:0000313" key="3">
    <source>
        <dbReference type="Proteomes" id="UP001302812"/>
    </source>
</evidence>
<accession>A0AAN6TJS4</accession>
<reference evidence="2" key="1">
    <citation type="journal article" date="2023" name="Mol. Phylogenet. Evol.">
        <title>Genome-scale phylogeny and comparative genomics of the fungal order Sordariales.</title>
        <authorList>
            <person name="Hensen N."/>
            <person name="Bonometti L."/>
            <person name="Westerberg I."/>
            <person name="Brannstrom I.O."/>
            <person name="Guillou S."/>
            <person name="Cros-Aarteil S."/>
            <person name="Calhoun S."/>
            <person name="Haridas S."/>
            <person name="Kuo A."/>
            <person name="Mondo S."/>
            <person name="Pangilinan J."/>
            <person name="Riley R."/>
            <person name="LaButti K."/>
            <person name="Andreopoulos B."/>
            <person name="Lipzen A."/>
            <person name="Chen C."/>
            <person name="Yan M."/>
            <person name="Daum C."/>
            <person name="Ng V."/>
            <person name="Clum A."/>
            <person name="Steindorff A."/>
            <person name="Ohm R.A."/>
            <person name="Martin F."/>
            <person name="Silar P."/>
            <person name="Natvig D.O."/>
            <person name="Lalanne C."/>
            <person name="Gautier V."/>
            <person name="Ament-Velasquez S.L."/>
            <person name="Kruys A."/>
            <person name="Hutchinson M.I."/>
            <person name="Powell A.J."/>
            <person name="Barry K."/>
            <person name="Miller A.N."/>
            <person name="Grigoriev I.V."/>
            <person name="Debuchy R."/>
            <person name="Gladieux P."/>
            <person name="Hiltunen Thoren M."/>
            <person name="Johannesson H."/>
        </authorList>
    </citation>
    <scope>NUCLEOTIDE SEQUENCE</scope>
    <source>
        <strain evidence="2">CBS 508.74</strain>
    </source>
</reference>
<reference evidence="2" key="2">
    <citation type="submission" date="2023-05" db="EMBL/GenBank/DDBJ databases">
        <authorList>
            <consortium name="Lawrence Berkeley National Laboratory"/>
            <person name="Steindorff A."/>
            <person name="Hensen N."/>
            <person name="Bonometti L."/>
            <person name="Westerberg I."/>
            <person name="Brannstrom I.O."/>
            <person name="Guillou S."/>
            <person name="Cros-Aarteil S."/>
            <person name="Calhoun S."/>
            <person name="Haridas S."/>
            <person name="Kuo A."/>
            <person name="Mondo S."/>
            <person name="Pangilinan J."/>
            <person name="Riley R."/>
            <person name="Labutti K."/>
            <person name="Andreopoulos B."/>
            <person name="Lipzen A."/>
            <person name="Chen C."/>
            <person name="Yanf M."/>
            <person name="Daum C."/>
            <person name="Ng V."/>
            <person name="Clum A."/>
            <person name="Ohm R."/>
            <person name="Martin F."/>
            <person name="Silar P."/>
            <person name="Natvig D."/>
            <person name="Lalanne C."/>
            <person name="Gautier V."/>
            <person name="Ament-Velasquez S.L."/>
            <person name="Kruys A."/>
            <person name="Hutchinson M.I."/>
            <person name="Powell A.J."/>
            <person name="Barry K."/>
            <person name="Miller A.N."/>
            <person name="Grigoriev I.V."/>
            <person name="Debuchy R."/>
            <person name="Gladieux P."/>
            <person name="Thoren M.H."/>
            <person name="Johannesson H."/>
        </authorList>
    </citation>
    <scope>NUCLEOTIDE SEQUENCE</scope>
    <source>
        <strain evidence="2">CBS 508.74</strain>
    </source>
</reference>
<dbReference type="Proteomes" id="UP001302812">
    <property type="component" value="Unassembled WGS sequence"/>
</dbReference>
<protein>
    <submittedName>
        <fullName evidence="2">Uncharacterized protein</fullName>
    </submittedName>
</protein>
<keyword evidence="3" id="KW-1185">Reference proteome</keyword>
<feature type="region of interest" description="Disordered" evidence="1">
    <location>
        <begin position="1"/>
        <end position="21"/>
    </location>
</feature>
<dbReference type="AlphaFoldDB" id="A0AAN6TJS4"/>
<dbReference type="GeneID" id="89938621"/>
<evidence type="ECO:0000313" key="2">
    <source>
        <dbReference type="EMBL" id="KAK4115773.1"/>
    </source>
</evidence>
<dbReference type="EMBL" id="MU853334">
    <property type="protein sequence ID" value="KAK4115773.1"/>
    <property type="molecule type" value="Genomic_DNA"/>
</dbReference>
<proteinExistence type="predicted"/>
<comment type="caution">
    <text evidence="2">The sequence shown here is derived from an EMBL/GenBank/DDBJ whole genome shotgun (WGS) entry which is preliminary data.</text>
</comment>
<gene>
    <name evidence="2" type="ORF">N656DRAFT_775732</name>
</gene>
<feature type="region of interest" description="Disordered" evidence="1">
    <location>
        <begin position="44"/>
        <end position="63"/>
    </location>
</feature>
<evidence type="ECO:0000256" key="1">
    <source>
        <dbReference type="SAM" id="MobiDB-lite"/>
    </source>
</evidence>
<name>A0AAN6TJS4_9PEZI</name>
<sequence>MGEGSKARRQDGSSGEGRKLPILGRDRLGDIISKAGGKIGHEELGRGYGQDGVEPSQHSHGCSVLTSTGPTLTEEEELGASRPAILPCACGTTGTCAGQRSLVCWGLNEASVVTVVPFRRAEGGEERDHWTRHLHGGFAKTPPQARTLNMDAASVLICRATCCPGLWDAKLQRTVIGTGAKRYLRQFRVLP</sequence>